<reference evidence="2 3" key="1">
    <citation type="submission" date="2024-05" db="EMBL/GenBank/DDBJ databases">
        <title>A draft genome resource for the thread blight pathogen Marasmius tenuissimus strain MS-2.</title>
        <authorList>
            <person name="Yulfo-Soto G.E."/>
            <person name="Baruah I.K."/>
            <person name="Amoako-Attah I."/>
            <person name="Bukari Y."/>
            <person name="Meinhardt L.W."/>
            <person name="Bailey B.A."/>
            <person name="Cohen S.P."/>
        </authorList>
    </citation>
    <scope>NUCLEOTIDE SEQUENCE [LARGE SCALE GENOMIC DNA]</scope>
    <source>
        <strain evidence="2 3">MS-2</strain>
    </source>
</reference>
<proteinExistence type="predicted"/>
<gene>
    <name evidence="2" type="ORF">AAF712_015263</name>
</gene>
<organism evidence="2 3">
    <name type="scientific">Marasmius tenuissimus</name>
    <dbReference type="NCBI Taxonomy" id="585030"/>
    <lineage>
        <taxon>Eukaryota</taxon>
        <taxon>Fungi</taxon>
        <taxon>Dikarya</taxon>
        <taxon>Basidiomycota</taxon>
        <taxon>Agaricomycotina</taxon>
        <taxon>Agaricomycetes</taxon>
        <taxon>Agaricomycetidae</taxon>
        <taxon>Agaricales</taxon>
        <taxon>Marasmiineae</taxon>
        <taxon>Marasmiaceae</taxon>
        <taxon>Marasmius</taxon>
    </lineage>
</organism>
<evidence type="ECO:0000313" key="2">
    <source>
        <dbReference type="EMBL" id="KAL0058072.1"/>
    </source>
</evidence>
<dbReference type="Proteomes" id="UP001437256">
    <property type="component" value="Unassembled WGS sequence"/>
</dbReference>
<protein>
    <submittedName>
        <fullName evidence="2">Uncharacterized protein</fullName>
    </submittedName>
</protein>
<feature type="chain" id="PRO_5047404161" evidence="1">
    <location>
        <begin position="18"/>
        <end position="303"/>
    </location>
</feature>
<evidence type="ECO:0000256" key="1">
    <source>
        <dbReference type="SAM" id="SignalP"/>
    </source>
</evidence>
<keyword evidence="1" id="KW-0732">Signal</keyword>
<comment type="caution">
    <text evidence="2">The sequence shown here is derived from an EMBL/GenBank/DDBJ whole genome shotgun (WGS) entry which is preliminary data.</text>
</comment>
<keyword evidence="3" id="KW-1185">Reference proteome</keyword>
<sequence length="303" mass="34084">MRSILFLFVAFFSLVTGRVLPRAGSPAINTDIVPNRTRLILFFEHNENLTFQEFSDYVRGPHAKLFLGTKAVRQNLLRYEQAFNNKQCNDTVISDTHKFAIPASGHAVAVKVTSVVNKLPDDITMLSSEMGVIRKDVQRLVGYFLVDTPGFMDVVKSVKKDKEVLQYELNTLDPVTPAINNLFGSFKDWDAVNVLSGRNMKELVDILKNSHIGNFIRQDVPNFVDLSKEIDNIPCDVVSYKIPPPQGWQWHFFPPPLLSARSSINIMSRTPKIDPDITMVQAHTPVSLIYSQSNEPSPQLIGA</sequence>
<feature type="signal peptide" evidence="1">
    <location>
        <begin position="1"/>
        <end position="17"/>
    </location>
</feature>
<dbReference type="EMBL" id="JBBXMP010000373">
    <property type="protein sequence ID" value="KAL0058072.1"/>
    <property type="molecule type" value="Genomic_DNA"/>
</dbReference>
<accession>A0ABR2ZA19</accession>
<evidence type="ECO:0000313" key="3">
    <source>
        <dbReference type="Proteomes" id="UP001437256"/>
    </source>
</evidence>
<name>A0ABR2ZA19_9AGAR</name>